<dbReference type="SUPFAM" id="SSF46565">
    <property type="entry name" value="Chaperone J-domain"/>
    <property type="match status" value="1"/>
</dbReference>
<evidence type="ECO:0000256" key="1">
    <source>
        <dbReference type="ARBA" id="ARBA00004141"/>
    </source>
</evidence>
<dbReference type="EnsemblProtists" id="EKX39004">
    <property type="protein sequence ID" value="EKX39004"/>
    <property type="gene ID" value="GUITHDRAFT_114885"/>
</dbReference>
<keyword evidence="11" id="KW-1185">Reference proteome</keyword>
<dbReference type="GO" id="GO:0005789">
    <property type="term" value="C:endoplasmic reticulum membrane"/>
    <property type="evidence" value="ECO:0007669"/>
    <property type="project" value="TreeGrafter"/>
</dbReference>
<feature type="signal peptide" evidence="7">
    <location>
        <begin position="1"/>
        <end position="26"/>
    </location>
</feature>
<keyword evidence="7" id="KW-0732">Signal</keyword>
<evidence type="ECO:0000313" key="9">
    <source>
        <dbReference type="EMBL" id="EKX39004.1"/>
    </source>
</evidence>
<dbReference type="OMA" id="WFWRYTV"/>
<evidence type="ECO:0000256" key="6">
    <source>
        <dbReference type="SAM" id="Phobius"/>
    </source>
</evidence>
<dbReference type="PANTHER" id="PTHR44176">
    <property type="entry name" value="DNAJ HOMOLOG SUBFAMILY C MEMBER 25"/>
    <property type="match status" value="1"/>
</dbReference>
<dbReference type="PANTHER" id="PTHR44176:SF1">
    <property type="entry name" value="DNAJ HOMOLOG SUBFAMILY C MEMBER 25"/>
    <property type="match status" value="1"/>
</dbReference>
<gene>
    <name evidence="9" type="ORF">GUITHDRAFT_114885</name>
</gene>
<reference evidence="9 11" key="1">
    <citation type="journal article" date="2012" name="Nature">
        <title>Algal genomes reveal evolutionary mosaicism and the fate of nucleomorphs.</title>
        <authorList>
            <consortium name="DOE Joint Genome Institute"/>
            <person name="Curtis B.A."/>
            <person name="Tanifuji G."/>
            <person name="Burki F."/>
            <person name="Gruber A."/>
            <person name="Irimia M."/>
            <person name="Maruyama S."/>
            <person name="Arias M.C."/>
            <person name="Ball S.G."/>
            <person name="Gile G.H."/>
            <person name="Hirakawa Y."/>
            <person name="Hopkins J.F."/>
            <person name="Kuo A."/>
            <person name="Rensing S.A."/>
            <person name="Schmutz J."/>
            <person name="Symeonidi A."/>
            <person name="Elias M."/>
            <person name="Eveleigh R.J."/>
            <person name="Herman E.K."/>
            <person name="Klute M.J."/>
            <person name="Nakayama T."/>
            <person name="Obornik M."/>
            <person name="Reyes-Prieto A."/>
            <person name="Armbrust E.V."/>
            <person name="Aves S.J."/>
            <person name="Beiko R.G."/>
            <person name="Coutinho P."/>
            <person name="Dacks J.B."/>
            <person name="Durnford D.G."/>
            <person name="Fast N.M."/>
            <person name="Green B.R."/>
            <person name="Grisdale C.J."/>
            <person name="Hempel F."/>
            <person name="Henrissat B."/>
            <person name="Hoppner M.P."/>
            <person name="Ishida K."/>
            <person name="Kim E."/>
            <person name="Koreny L."/>
            <person name="Kroth P.G."/>
            <person name="Liu Y."/>
            <person name="Malik S.B."/>
            <person name="Maier U.G."/>
            <person name="McRose D."/>
            <person name="Mock T."/>
            <person name="Neilson J.A."/>
            <person name="Onodera N.T."/>
            <person name="Poole A.M."/>
            <person name="Pritham E.J."/>
            <person name="Richards T.A."/>
            <person name="Rocap G."/>
            <person name="Roy S.W."/>
            <person name="Sarai C."/>
            <person name="Schaack S."/>
            <person name="Shirato S."/>
            <person name="Slamovits C.H."/>
            <person name="Spencer D.F."/>
            <person name="Suzuki S."/>
            <person name="Worden A.Z."/>
            <person name="Zauner S."/>
            <person name="Barry K."/>
            <person name="Bell C."/>
            <person name="Bharti A.K."/>
            <person name="Crow J.A."/>
            <person name="Grimwood J."/>
            <person name="Kramer R."/>
            <person name="Lindquist E."/>
            <person name="Lucas S."/>
            <person name="Salamov A."/>
            <person name="McFadden G.I."/>
            <person name="Lane C.E."/>
            <person name="Keeling P.J."/>
            <person name="Gray M.W."/>
            <person name="Grigoriev I.V."/>
            <person name="Archibald J.M."/>
        </authorList>
    </citation>
    <scope>NUCLEOTIDE SEQUENCE</scope>
    <source>
        <strain evidence="9 11">CCMP2712</strain>
    </source>
</reference>
<evidence type="ECO:0000259" key="8">
    <source>
        <dbReference type="PROSITE" id="PS50076"/>
    </source>
</evidence>
<dbReference type="eggNOG" id="KOG0722">
    <property type="taxonomic scope" value="Eukaryota"/>
</dbReference>
<dbReference type="PaxDb" id="55529-EKX39004"/>
<dbReference type="InterPro" id="IPR001623">
    <property type="entry name" value="DnaJ_domain"/>
</dbReference>
<dbReference type="AlphaFoldDB" id="L1ISX3"/>
<evidence type="ECO:0000313" key="11">
    <source>
        <dbReference type="Proteomes" id="UP000011087"/>
    </source>
</evidence>
<dbReference type="STRING" id="905079.L1ISX3"/>
<proteinExistence type="predicted"/>
<accession>L1ISX3</accession>
<name>L1ISX3_GUITC</name>
<evidence type="ECO:0000256" key="3">
    <source>
        <dbReference type="ARBA" id="ARBA00022989"/>
    </source>
</evidence>
<sequence length="359" mass="42610">MPSLVHVRIAAILLVVTTFLVKVVDGRAKDRFPEGMNIYCKTKSCYDVLELEQDCTSADIKKAYRRQGAGLEMLSLQFHPDKSDEPNAQERFIEIGSAYEVLKNEDVRKAYDDFLAHPERHLWEHYSNYYQAYYAPKSDVRLVILGILLLLSILQYSIAYSRRSRLIQMILSQSKTQAFVKNRMQELGSGSLNLKKPKDHAKFKEIEKKAEMEVLERTAVNGIKLSEPVTYFDVLVVRIIVLPLDIVVHRLMFSVASYDTLQLHSLWFNIRWILMFRILGKEYGAQEHEYITRQILRMREDVWVSLPDEERQEFLELQLWNQEKLEEWQQQQMEADEEKRREFMQSNRYKRVKRFMKKQ</sequence>
<evidence type="ECO:0000256" key="2">
    <source>
        <dbReference type="ARBA" id="ARBA00022692"/>
    </source>
</evidence>
<dbReference type="GO" id="GO:0006457">
    <property type="term" value="P:protein folding"/>
    <property type="evidence" value="ECO:0007669"/>
    <property type="project" value="InterPro"/>
</dbReference>
<keyword evidence="4 6" id="KW-0472">Membrane</keyword>
<dbReference type="SMART" id="SM00271">
    <property type="entry name" value="DnaJ"/>
    <property type="match status" value="1"/>
</dbReference>
<dbReference type="KEGG" id="gtt:GUITHDRAFT_114885"/>
<dbReference type="OrthoDB" id="270167at2759"/>
<dbReference type="InterPro" id="IPR018253">
    <property type="entry name" value="DnaJ_domain_CS"/>
</dbReference>
<feature type="domain" description="J" evidence="8">
    <location>
        <begin position="44"/>
        <end position="115"/>
    </location>
</feature>
<feature type="chain" id="PRO_5008770465" description="J domain-containing protein" evidence="7">
    <location>
        <begin position="27"/>
        <end position="359"/>
    </location>
</feature>
<dbReference type="HOGENOM" id="CLU_055735_0_0_1"/>
<dbReference type="Gene3D" id="1.10.287.110">
    <property type="entry name" value="DnaJ domain"/>
    <property type="match status" value="1"/>
</dbReference>
<dbReference type="Proteomes" id="UP000011087">
    <property type="component" value="Unassembled WGS sequence"/>
</dbReference>
<dbReference type="InterPro" id="IPR044632">
    <property type="entry name" value="DNAJC25-like"/>
</dbReference>
<dbReference type="EMBL" id="JH993043">
    <property type="protein sequence ID" value="EKX39004.1"/>
    <property type="molecule type" value="Genomic_DNA"/>
</dbReference>
<evidence type="ECO:0000313" key="10">
    <source>
        <dbReference type="EnsemblProtists" id="EKX39004"/>
    </source>
</evidence>
<comment type="subcellular location">
    <subcellularLocation>
        <location evidence="1">Membrane</location>
        <topology evidence="1">Multi-pass membrane protein</topology>
    </subcellularLocation>
</comment>
<evidence type="ECO:0000256" key="4">
    <source>
        <dbReference type="ARBA" id="ARBA00023136"/>
    </source>
</evidence>
<dbReference type="InterPro" id="IPR036869">
    <property type="entry name" value="J_dom_sf"/>
</dbReference>
<keyword evidence="2 6" id="KW-0812">Transmembrane</keyword>
<dbReference type="RefSeq" id="XP_005825984.1">
    <property type="nucleotide sequence ID" value="XM_005825927.1"/>
</dbReference>
<dbReference type="CDD" id="cd06257">
    <property type="entry name" value="DnaJ"/>
    <property type="match status" value="1"/>
</dbReference>
<protein>
    <recommendedName>
        <fullName evidence="8">J domain-containing protein</fullName>
    </recommendedName>
</protein>
<keyword evidence="5" id="KW-0143">Chaperone</keyword>
<feature type="transmembrane region" description="Helical" evidence="6">
    <location>
        <begin position="140"/>
        <end position="159"/>
    </location>
</feature>
<dbReference type="PRINTS" id="PR00625">
    <property type="entry name" value="JDOMAIN"/>
</dbReference>
<dbReference type="PROSITE" id="PS50076">
    <property type="entry name" value="DNAJ_2"/>
    <property type="match status" value="1"/>
</dbReference>
<evidence type="ECO:0000256" key="7">
    <source>
        <dbReference type="SAM" id="SignalP"/>
    </source>
</evidence>
<dbReference type="Pfam" id="PF00226">
    <property type="entry name" value="DnaJ"/>
    <property type="match status" value="1"/>
</dbReference>
<dbReference type="PROSITE" id="PS00636">
    <property type="entry name" value="DNAJ_1"/>
    <property type="match status" value="1"/>
</dbReference>
<reference evidence="10" key="3">
    <citation type="submission" date="2016-03" db="UniProtKB">
        <authorList>
            <consortium name="EnsemblProtists"/>
        </authorList>
    </citation>
    <scope>IDENTIFICATION</scope>
</reference>
<evidence type="ECO:0000256" key="5">
    <source>
        <dbReference type="ARBA" id="ARBA00023186"/>
    </source>
</evidence>
<dbReference type="GeneID" id="17295808"/>
<keyword evidence="3 6" id="KW-1133">Transmembrane helix</keyword>
<reference evidence="11" key="2">
    <citation type="submission" date="2012-11" db="EMBL/GenBank/DDBJ databases">
        <authorList>
            <person name="Kuo A."/>
            <person name="Curtis B.A."/>
            <person name="Tanifuji G."/>
            <person name="Burki F."/>
            <person name="Gruber A."/>
            <person name="Irimia M."/>
            <person name="Maruyama S."/>
            <person name="Arias M.C."/>
            <person name="Ball S.G."/>
            <person name="Gile G.H."/>
            <person name="Hirakawa Y."/>
            <person name="Hopkins J.F."/>
            <person name="Rensing S.A."/>
            <person name="Schmutz J."/>
            <person name="Symeonidi A."/>
            <person name="Elias M."/>
            <person name="Eveleigh R.J."/>
            <person name="Herman E.K."/>
            <person name="Klute M.J."/>
            <person name="Nakayama T."/>
            <person name="Obornik M."/>
            <person name="Reyes-Prieto A."/>
            <person name="Armbrust E.V."/>
            <person name="Aves S.J."/>
            <person name="Beiko R.G."/>
            <person name="Coutinho P."/>
            <person name="Dacks J.B."/>
            <person name="Durnford D.G."/>
            <person name="Fast N.M."/>
            <person name="Green B.R."/>
            <person name="Grisdale C."/>
            <person name="Hempe F."/>
            <person name="Henrissat B."/>
            <person name="Hoppner M.P."/>
            <person name="Ishida K.-I."/>
            <person name="Kim E."/>
            <person name="Koreny L."/>
            <person name="Kroth P.G."/>
            <person name="Liu Y."/>
            <person name="Malik S.-B."/>
            <person name="Maier U.G."/>
            <person name="McRose D."/>
            <person name="Mock T."/>
            <person name="Neilson J.A."/>
            <person name="Onodera N.T."/>
            <person name="Poole A.M."/>
            <person name="Pritham E.J."/>
            <person name="Richards T.A."/>
            <person name="Rocap G."/>
            <person name="Roy S.W."/>
            <person name="Sarai C."/>
            <person name="Schaack S."/>
            <person name="Shirato S."/>
            <person name="Slamovits C.H."/>
            <person name="Spencer D.F."/>
            <person name="Suzuki S."/>
            <person name="Worden A.Z."/>
            <person name="Zauner S."/>
            <person name="Barry K."/>
            <person name="Bell C."/>
            <person name="Bharti A.K."/>
            <person name="Crow J.A."/>
            <person name="Grimwood J."/>
            <person name="Kramer R."/>
            <person name="Lindquist E."/>
            <person name="Lucas S."/>
            <person name="Salamov A."/>
            <person name="McFadden G.I."/>
            <person name="Lane C.E."/>
            <person name="Keeling P.J."/>
            <person name="Gray M.W."/>
            <person name="Grigoriev I.V."/>
            <person name="Archibald J.M."/>
        </authorList>
    </citation>
    <scope>NUCLEOTIDE SEQUENCE</scope>
    <source>
        <strain evidence="11">CCMP2712</strain>
    </source>
</reference>
<organism evidence="9">
    <name type="scientific">Guillardia theta (strain CCMP2712)</name>
    <name type="common">Cryptophyte</name>
    <dbReference type="NCBI Taxonomy" id="905079"/>
    <lineage>
        <taxon>Eukaryota</taxon>
        <taxon>Cryptophyceae</taxon>
        <taxon>Pyrenomonadales</taxon>
        <taxon>Geminigeraceae</taxon>
        <taxon>Guillardia</taxon>
    </lineage>
</organism>